<dbReference type="AlphaFoldDB" id="A0A8X6YLM3"/>
<gene>
    <name evidence="1" type="ORF">TNIN_200141</name>
</gene>
<evidence type="ECO:0000313" key="2">
    <source>
        <dbReference type="Proteomes" id="UP000886998"/>
    </source>
</evidence>
<organism evidence="1 2">
    <name type="scientific">Trichonephila inaurata madagascariensis</name>
    <dbReference type="NCBI Taxonomy" id="2747483"/>
    <lineage>
        <taxon>Eukaryota</taxon>
        <taxon>Metazoa</taxon>
        <taxon>Ecdysozoa</taxon>
        <taxon>Arthropoda</taxon>
        <taxon>Chelicerata</taxon>
        <taxon>Arachnida</taxon>
        <taxon>Araneae</taxon>
        <taxon>Araneomorphae</taxon>
        <taxon>Entelegynae</taxon>
        <taxon>Araneoidea</taxon>
        <taxon>Nephilidae</taxon>
        <taxon>Trichonephila</taxon>
        <taxon>Trichonephila inaurata</taxon>
    </lineage>
</organism>
<name>A0A8X6YLM3_9ARAC</name>
<accession>A0A8X6YLM3</accession>
<reference evidence="1" key="1">
    <citation type="submission" date="2020-08" db="EMBL/GenBank/DDBJ databases">
        <title>Multicomponent nature underlies the extraordinary mechanical properties of spider dragline silk.</title>
        <authorList>
            <person name="Kono N."/>
            <person name="Nakamura H."/>
            <person name="Mori M."/>
            <person name="Yoshida Y."/>
            <person name="Ohtoshi R."/>
            <person name="Malay A.D."/>
            <person name="Moran D.A.P."/>
            <person name="Tomita M."/>
            <person name="Numata K."/>
            <person name="Arakawa K."/>
        </authorList>
    </citation>
    <scope>NUCLEOTIDE SEQUENCE</scope>
</reference>
<protein>
    <submittedName>
        <fullName evidence="1">Uncharacterized protein</fullName>
    </submittedName>
</protein>
<proteinExistence type="predicted"/>
<sequence length="71" mass="7805">MEATDSRSDVASTKVGDLFASNPFCFYAVRATTKLDECKTCADCEDLCDALEDILSTLHTSRETTHLRNLG</sequence>
<dbReference type="Proteomes" id="UP000886998">
    <property type="component" value="Unassembled WGS sequence"/>
</dbReference>
<keyword evidence="2" id="KW-1185">Reference proteome</keyword>
<evidence type="ECO:0000313" key="1">
    <source>
        <dbReference type="EMBL" id="GFY74217.1"/>
    </source>
</evidence>
<comment type="caution">
    <text evidence="1">The sequence shown here is derived from an EMBL/GenBank/DDBJ whole genome shotgun (WGS) entry which is preliminary data.</text>
</comment>
<dbReference type="EMBL" id="BMAV01020598">
    <property type="protein sequence ID" value="GFY74217.1"/>
    <property type="molecule type" value="Genomic_DNA"/>
</dbReference>